<evidence type="ECO:0000313" key="3">
    <source>
        <dbReference type="EMBL" id="CAI9118231.1"/>
    </source>
</evidence>
<dbReference type="Proteomes" id="UP001161247">
    <property type="component" value="Chromosome 9"/>
</dbReference>
<dbReference type="PANTHER" id="PTHR31474">
    <property type="entry name" value="HR-LIKE LESION-INDUCER"/>
    <property type="match status" value="1"/>
</dbReference>
<feature type="chain" id="PRO_5043852624" evidence="2">
    <location>
        <begin position="23"/>
        <end position="158"/>
    </location>
</feature>
<feature type="signal peptide" evidence="2">
    <location>
        <begin position="1"/>
        <end position="22"/>
    </location>
</feature>
<dbReference type="EMBL" id="OX459126">
    <property type="protein sequence ID" value="CAI9118231.1"/>
    <property type="molecule type" value="Genomic_DNA"/>
</dbReference>
<reference evidence="3" key="1">
    <citation type="submission" date="2023-03" db="EMBL/GenBank/DDBJ databases">
        <authorList>
            <person name="Julca I."/>
        </authorList>
    </citation>
    <scope>NUCLEOTIDE SEQUENCE</scope>
</reference>
<keyword evidence="1" id="KW-0472">Membrane</keyword>
<sequence length="158" mass="17759">MGFVSFMGRVLFSSVFILSAWQGFNELDDPGRGQTGKLWAPKLAVLQTFLNSKLGEGSLDIDLLHIIVGTIALKALGGLLFVFGNTMGAYLLMFYLLLVIPLFDDFYNYQYGSPEFWEHLESFLQWAACFGALLFFIGMKNSILRKQQKRKTPKAKAA</sequence>
<name>A0AAV1EF83_OLDCO</name>
<gene>
    <name evidence="3" type="ORF">OLC1_LOCUS24148</name>
</gene>
<feature type="transmembrane region" description="Helical" evidence="1">
    <location>
        <begin position="87"/>
        <end position="103"/>
    </location>
</feature>
<evidence type="ECO:0000313" key="4">
    <source>
        <dbReference type="Proteomes" id="UP001161247"/>
    </source>
</evidence>
<dbReference type="PANTHER" id="PTHR31474:SF4">
    <property type="entry name" value="NICOTIANA LESION-INDUCING LIKE"/>
    <property type="match status" value="1"/>
</dbReference>
<accession>A0AAV1EF83</accession>
<evidence type="ECO:0000256" key="1">
    <source>
        <dbReference type="SAM" id="Phobius"/>
    </source>
</evidence>
<evidence type="ECO:0000256" key="2">
    <source>
        <dbReference type="SAM" id="SignalP"/>
    </source>
</evidence>
<dbReference type="InterPro" id="IPR008637">
    <property type="entry name" value="HR_lesion"/>
</dbReference>
<feature type="transmembrane region" description="Helical" evidence="1">
    <location>
        <begin position="123"/>
        <end position="144"/>
    </location>
</feature>
<protein>
    <submittedName>
        <fullName evidence="3">OLC1v1019768C1</fullName>
    </submittedName>
</protein>
<proteinExistence type="predicted"/>
<organism evidence="3 4">
    <name type="scientific">Oldenlandia corymbosa var. corymbosa</name>
    <dbReference type="NCBI Taxonomy" id="529605"/>
    <lineage>
        <taxon>Eukaryota</taxon>
        <taxon>Viridiplantae</taxon>
        <taxon>Streptophyta</taxon>
        <taxon>Embryophyta</taxon>
        <taxon>Tracheophyta</taxon>
        <taxon>Spermatophyta</taxon>
        <taxon>Magnoliopsida</taxon>
        <taxon>eudicotyledons</taxon>
        <taxon>Gunneridae</taxon>
        <taxon>Pentapetalae</taxon>
        <taxon>asterids</taxon>
        <taxon>lamiids</taxon>
        <taxon>Gentianales</taxon>
        <taxon>Rubiaceae</taxon>
        <taxon>Rubioideae</taxon>
        <taxon>Spermacoceae</taxon>
        <taxon>Hedyotis-Oldenlandia complex</taxon>
        <taxon>Oldenlandia</taxon>
    </lineage>
</organism>
<dbReference type="Pfam" id="PF05514">
    <property type="entry name" value="HR_lesion"/>
    <property type="match status" value="1"/>
</dbReference>
<keyword evidence="1" id="KW-0812">Transmembrane</keyword>
<dbReference type="AlphaFoldDB" id="A0AAV1EF83"/>
<feature type="transmembrane region" description="Helical" evidence="1">
    <location>
        <begin position="63"/>
        <end position="82"/>
    </location>
</feature>
<keyword evidence="4" id="KW-1185">Reference proteome</keyword>
<keyword evidence="2" id="KW-0732">Signal</keyword>
<keyword evidence="1" id="KW-1133">Transmembrane helix</keyword>